<protein>
    <submittedName>
        <fullName evidence="1">Uncharacterized protein</fullName>
    </submittedName>
</protein>
<dbReference type="EMBL" id="CM042009">
    <property type="protein sequence ID" value="KAI3790222.1"/>
    <property type="molecule type" value="Genomic_DNA"/>
</dbReference>
<evidence type="ECO:0000313" key="2">
    <source>
        <dbReference type="Proteomes" id="UP001055811"/>
    </source>
</evidence>
<comment type="caution">
    <text evidence="1">The sequence shown here is derived from an EMBL/GenBank/DDBJ whole genome shotgun (WGS) entry which is preliminary data.</text>
</comment>
<dbReference type="Proteomes" id="UP001055811">
    <property type="component" value="Linkage Group LG01"/>
</dbReference>
<name>A0ACB9H3B0_CICIN</name>
<gene>
    <name evidence="1" type="ORF">L2E82_03105</name>
</gene>
<reference evidence="2" key="1">
    <citation type="journal article" date="2022" name="Mol. Ecol. Resour.">
        <title>The genomes of chicory, endive, great burdock and yacon provide insights into Asteraceae palaeo-polyploidization history and plant inulin production.</title>
        <authorList>
            <person name="Fan W."/>
            <person name="Wang S."/>
            <person name="Wang H."/>
            <person name="Wang A."/>
            <person name="Jiang F."/>
            <person name="Liu H."/>
            <person name="Zhao H."/>
            <person name="Xu D."/>
            <person name="Zhang Y."/>
        </authorList>
    </citation>
    <scope>NUCLEOTIDE SEQUENCE [LARGE SCALE GENOMIC DNA]</scope>
    <source>
        <strain evidence="2">cv. Punajuju</strain>
    </source>
</reference>
<organism evidence="1 2">
    <name type="scientific">Cichorium intybus</name>
    <name type="common">Chicory</name>
    <dbReference type="NCBI Taxonomy" id="13427"/>
    <lineage>
        <taxon>Eukaryota</taxon>
        <taxon>Viridiplantae</taxon>
        <taxon>Streptophyta</taxon>
        <taxon>Embryophyta</taxon>
        <taxon>Tracheophyta</taxon>
        <taxon>Spermatophyta</taxon>
        <taxon>Magnoliopsida</taxon>
        <taxon>eudicotyledons</taxon>
        <taxon>Gunneridae</taxon>
        <taxon>Pentapetalae</taxon>
        <taxon>asterids</taxon>
        <taxon>campanulids</taxon>
        <taxon>Asterales</taxon>
        <taxon>Asteraceae</taxon>
        <taxon>Cichorioideae</taxon>
        <taxon>Cichorieae</taxon>
        <taxon>Cichoriinae</taxon>
        <taxon>Cichorium</taxon>
    </lineage>
</organism>
<accession>A0ACB9H3B0</accession>
<proteinExistence type="predicted"/>
<evidence type="ECO:0000313" key="1">
    <source>
        <dbReference type="EMBL" id="KAI3790222.1"/>
    </source>
</evidence>
<sequence>MAYNSILIAFLFKGGNLDRSSFDSHCRYFINRLLHQASAQASKLRLDRARDELIGAFDSIQNTPIVLNQIVYELPAEHPLPDSRPLRELLGHTPPQVAAGAVLGFFTAAIVN</sequence>
<keyword evidence="2" id="KW-1185">Reference proteome</keyword>
<reference evidence="1 2" key="2">
    <citation type="journal article" date="2022" name="Mol. Ecol. Resour.">
        <title>The genomes of chicory, endive, great burdock and yacon provide insights into Asteraceae paleo-polyploidization history and plant inulin production.</title>
        <authorList>
            <person name="Fan W."/>
            <person name="Wang S."/>
            <person name="Wang H."/>
            <person name="Wang A."/>
            <person name="Jiang F."/>
            <person name="Liu H."/>
            <person name="Zhao H."/>
            <person name="Xu D."/>
            <person name="Zhang Y."/>
        </authorList>
    </citation>
    <scope>NUCLEOTIDE SEQUENCE [LARGE SCALE GENOMIC DNA]</scope>
    <source>
        <strain evidence="2">cv. Punajuju</strain>
        <tissue evidence="1">Leaves</tissue>
    </source>
</reference>